<accession>A0A151MDY1</accession>
<dbReference type="EMBL" id="AKHW03006231">
    <property type="protein sequence ID" value="KYO22721.1"/>
    <property type="molecule type" value="Genomic_DNA"/>
</dbReference>
<protein>
    <submittedName>
        <fullName evidence="1">Uncharacterized protein</fullName>
    </submittedName>
</protein>
<dbReference type="AlphaFoldDB" id="A0A151MDY1"/>
<comment type="caution">
    <text evidence="1">The sequence shown here is derived from an EMBL/GenBank/DDBJ whole genome shotgun (WGS) entry which is preliminary data.</text>
</comment>
<sequence>MVLQQLMAEIREELQLVWDRAMESSLRRQEAAFSLVEAFMVENILLKKLDYPKLRDYLNQNVPSVGNFPCASKLHQDYLTAVKTSHVQHTKSALAEYEFFSAVDDEATDPQVNYMLHILFVLRSLTDWNLPDYVSSRASPPHICQVFYCVSSHSEDAEKLNHLTQFKQCQARRKKLLASYYPEIDKKKIEKATSKLSSTLLLDIYARGKVIDLDSPLEPERPIKGATSEDYSP</sequence>
<dbReference type="Proteomes" id="UP000050525">
    <property type="component" value="Unassembled WGS sequence"/>
</dbReference>
<evidence type="ECO:0000313" key="1">
    <source>
        <dbReference type="EMBL" id="KYO22721.1"/>
    </source>
</evidence>
<gene>
    <name evidence="1" type="ORF">Y1Q_0003224</name>
</gene>
<keyword evidence="2" id="KW-1185">Reference proteome</keyword>
<name>A0A151MDY1_ALLMI</name>
<evidence type="ECO:0000313" key="2">
    <source>
        <dbReference type="Proteomes" id="UP000050525"/>
    </source>
</evidence>
<proteinExistence type="predicted"/>
<reference evidence="1 2" key="1">
    <citation type="journal article" date="2012" name="Genome Biol.">
        <title>Sequencing three crocodilian genomes to illuminate the evolution of archosaurs and amniotes.</title>
        <authorList>
            <person name="St John J.A."/>
            <person name="Braun E.L."/>
            <person name="Isberg S.R."/>
            <person name="Miles L.G."/>
            <person name="Chong A.Y."/>
            <person name="Gongora J."/>
            <person name="Dalzell P."/>
            <person name="Moran C."/>
            <person name="Bed'hom B."/>
            <person name="Abzhanov A."/>
            <person name="Burgess S.C."/>
            <person name="Cooksey A.M."/>
            <person name="Castoe T.A."/>
            <person name="Crawford N.G."/>
            <person name="Densmore L.D."/>
            <person name="Drew J.C."/>
            <person name="Edwards S.V."/>
            <person name="Faircloth B.C."/>
            <person name="Fujita M.K."/>
            <person name="Greenwold M.J."/>
            <person name="Hoffmann F.G."/>
            <person name="Howard J.M."/>
            <person name="Iguchi T."/>
            <person name="Janes D.E."/>
            <person name="Khan S.Y."/>
            <person name="Kohno S."/>
            <person name="de Koning A.J."/>
            <person name="Lance S.L."/>
            <person name="McCarthy F.M."/>
            <person name="McCormack J.E."/>
            <person name="Merchant M.E."/>
            <person name="Peterson D.G."/>
            <person name="Pollock D.D."/>
            <person name="Pourmand N."/>
            <person name="Raney B.J."/>
            <person name="Roessler K.A."/>
            <person name="Sanford J.R."/>
            <person name="Sawyer R.H."/>
            <person name="Schmidt C.J."/>
            <person name="Triplett E.W."/>
            <person name="Tuberville T.D."/>
            <person name="Venegas-Anaya M."/>
            <person name="Howard J.T."/>
            <person name="Jarvis E.D."/>
            <person name="Guillette L.J.Jr."/>
            <person name="Glenn T.C."/>
            <person name="Green R.E."/>
            <person name="Ray D.A."/>
        </authorList>
    </citation>
    <scope>NUCLEOTIDE SEQUENCE [LARGE SCALE GENOMIC DNA]</scope>
    <source>
        <strain evidence="1">KSC_2009_1</strain>
    </source>
</reference>
<organism evidence="1 2">
    <name type="scientific">Alligator mississippiensis</name>
    <name type="common">American alligator</name>
    <dbReference type="NCBI Taxonomy" id="8496"/>
    <lineage>
        <taxon>Eukaryota</taxon>
        <taxon>Metazoa</taxon>
        <taxon>Chordata</taxon>
        <taxon>Craniata</taxon>
        <taxon>Vertebrata</taxon>
        <taxon>Euteleostomi</taxon>
        <taxon>Archelosauria</taxon>
        <taxon>Archosauria</taxon>
        <taxon>Crocodylia</taxon>
        <taxon>Alligatoridae</taxon>
        <taxon>Alligatorinae</taxon>
        <taxon>Alligator</taxon>
    </lineage>
</organism>